<evidence type="ECO:0000256" key="1">
    <source>
        <dbReference type="ARBA" id="ARBA00023002"/>
    </source>
</evidence>
<organism evidence="2 3">
    <name type="scientific">Methanosalsum natronophilum</name>
    <dbReference type="NCBI Taxonomy" id="768733"/>
    <lineage>
        <taxon>Archaea</taxon>
        <taxon>Methanobacteriati</taxon>
        <taxon>Methanobacteriota</taxon>
        <taxon>Stenosarchaea group</taxon>
        <taxon>Methanomicrobia</taxon>
        <taxon>Methanosarcinales</taxon>
        <taxon>Methanosarcinaceae</taxon>
        <taxon>Methanosalsum</taxon>
    </lineage>
</organism>
<dbReference type="AlphaFoldDB" id="A0A3R7VXW4"/>
<dbReference type="GO" id="GO:0003954">
    <property type="term" value="F:NADH dehydrogenase activity"/>
    <property type="evidence" value="ECO:0007669"/>
    <property type="project" value="TreeGrafter"/>
</dbReference>
<dbReference type="Gene3D" id="3.40.228.10">
    <property type="entry name" value="Dimethylsulfoxide Reductase, domain 2"/>
    <property type="match status" value="1"/>
</dbReference>
<feature type="non-terminal residue" evidence="2">
    <location>
        <position position="211"/>
    </location>
</feature>
<protein>
    <submittedName>
        <fullName evidence="2">Formylmethanofuran dehydrogenase subunit B</fullName>
    </submittedName>
</protein>
<proteinExistence type="predicted"/>
<evidence type="ECO:0000313" key="2">
    <source>
        <dbReference type="EMBL" id="RQD84640.1"/>
    </source>
</evidence>
<dbReference type="PANTHER" id="PTHR43105">
    <property type="entry name" value="RESPIRATORY NITRATE REDUCTASE"/>
    <property type="match status" value="1"/>
</dbReference>
<dbReference type="SUPFAM" id="SSF53706">
    <property type="entry name" value="Formate dehydrogenase/DMSO reductase, domains 1-3"/>
    <property type="match status" value="1"/>
</dbReference>
<dbReference type="GO" id="GO:0016020">
    <property type="term" value="C:membrane"/>
    <property type="evidence" value="ECO:0007669"/>
    <property type="project" value="TreeGrafter"/>
</dbReference>
<reference evidence="2 3" key="1">
    <citation type="submission" date="2018-08" db="EMBL/GenBank/DDBJ databases">
        <title>The metabolism and importance of syntrophic acetate oxidation coupled to methane or sulfide production in haloalkaline environments.</title>
        <authorList>
            <person name="Timmers P.H.A."/>
            <person name="Vavourakis C.D."/>
            <person name="Sorokin D.Y."/>
            <person name="Sinninghe Damste J.S."/>
            <person name="Muyzer G."/>
            <person name="Stams A.J.M."/>
            <person name="Plugge C.M."/>
        </authorList>
    </citation>
    <scope>NUCLEOTIDE SEQUENCE [LARGE SCALE GENOMIC DNA]</scope>
    <source>
        <strain evidence="2">MSAO_Arc3</strain>
    </source>
</reference>
<dbReference type="EMBL" id="QZAB01000356">
    <property type="protein sequence ID" value="RQD84640.1"/>
    <property type="molecule type" value="Genomic_DNA"/>
</dbReference>
<dbReference type="InterPro" id="IPR050123">
    <property type="entry name" value="Prok_molybdopt-oxidoreductase"/>
</dbReference>
<keyword evidence="1" id="KW-0560">Oxidoreductase</keyword>
<dbReference type="Proteomes" id="UP000284763">
    <property type="component" value="Unassembled WGS sequence"/>
</dbReference>
<evidence type="ECO:0000313" key="3">
    <source>
        <dbReference type="Proteomes" id="UP000284763"/>
    </source>
</evidence>
<dbReference type="PANTHER" id="PTHR43105:SF14">
    <property type="entry name" value="FORMATE DEHYDROGENASE H"/>
    <property type="match status" value="1"/>
</dbReference>
<sequence length="211" mass="23439">MKGTEIDKANNACIKGVSRIKDTKKLESKIDGNEVNQDEAIFKAAELLQNANNPLIFGLDNSTTEAQLEAIKLAKLISATIDDNSSFCQGPIVNAILKNELKTCTLDDVRDYADVLVFWGADPSNSHPRLNSKYAYYPRGKERQRGWDEDRTAIAIDVRESSSSVLCKDNFYQIPPRSDGELMTALSSAFSGKMPKVSFDIETQRILKLSN</sequence>
<gene>
    <name evidence="2" type="ORF">D5R95_05690</name>
</gene>
<accession>A0A3R7VXW4</accession>
<dbReference type="GO" id="GO:0022904">
    <property type="term" value="P:respiratory electron transport chain"/>
    <property type="evidence" value="ECO:0007669"/>
    <property type="project" value="TreeGrafter"/>
</dbReference>
<comment type="caution">
    <text evidence="2">The sequence shown here is derived from an EMBL/GenBank/DDBJ whole genome shotgun (WGS) entry which is preliminary data.</text>
</comment>
<name>A0A3R7VXW4_9EURY</name>